<dbReference type="Pfam" id="PF03797">
    <property type="entry name" value="Autotransporter"/>
    <property type="match status" value="1"/>
</dbReference>
<gene>
    <name evidence="2" type="ORF">IX83_00560</name>
</gene>
<dbReference type="Proteomes" id="UP000028945">
    <property type="component" value="Chromosome"/>
</dbReference>
<organism evidence="2 3">
    <name type="scientific">Basilea psittacipulmonis DSM 24701</name>
    <dbReference type="NCBI Taxonomy" id="1072685"/>
    <lineage>
        <taxon>Bacteria</taxon>
        <taxon>Pseudomonadati</taxon>
        <taxon>Pseudomonadota</taxon>
        <taxon>Betaproteobacteria</taxon>
        <taxon>Burkholderiales</taxon>
        <taxon>Alcaligenaceae</taxon>
        <taxon>Basilea</taxon>
    </lineage>
</organism>
<keyword evidence="3" id="KW-1185">Reference proteome</keyword>
<dbReference type="eggNOG" id="COG3468">
    <property type="taxonomic scope" value="Bacteria"/>
</dbReference>
<dbReference type="HOGENOM" id="CLU_1044521_0_0_4"/>
<reference evidence="2 3" key="1">
    <citation type="journal article" date="2014" name="BMC Genomics">
        <title>A genomic perspective on a new bacterial genus and species from the Alcaligenaceae family, Basilea psittacipulmonis.</title>
        <authorList>
            <person name="Whiteson K.L."/>
            <person name="Hernandez D."/>
            <person name="Lazarevic V."/>
            <person name="Gaia N."/>
            <person name="Farinelli L."/>
            <person name="Francois P."/>
            <person name="Pilo P."/>
            <person name="Frey J."/>
            <person name="Schrenzel J."/>
        </authorList>
    </citation>
    <scope>NUCLEOTIDE SEQUENCE [LARGE SCALE GENOMIC DNA]</scope>
    <source>
        <strain evidence="2 3">DSM 24701</strain>
    </source>
</reference>
<sequence>MSTWIQTNIDHLEKDGKNDFNLDSNFYHFHLGYQLQSHHNEAGSGSRTSAYFSYNYGKTKYYDKEDGYQYRLISRAYNLGLTHRYDLSRTASFDFLVQGTYLDNNYRASDMTADQSGYAAALSARYTQAFSLSNSSSGWWLKPYVQTDYVFLHLNDFTDTKKQHMLSQNQHSLRLGVGTRAEYQGQNFSIYANASVHHNFIQSKDLYIETSDTYEKYAESYARLGLGANVNITKAAQFYINTQYTHNLSGKKLSGYGGHLGVRYFW</sequence>
<evidence type="ECO:0000259" key="1">
    <source>
        <dbReference type="PROSITE" id="PS51208"/>
    </source>
</evidence>
<dbReference type="InterPro" id="IPR005546">
    <property type="entry name" value="Autotransporte_beta"/>
</dbReference>
<protein>
    <recommendedName>
        <fullName evidence="1">Autotransporter domain-containing protein</fullName>
    </recommendedName>
</protein>
<name>A0A077DBG5_9BURK</name>
<accession>A0A077DBG5</accession>
<evidence type="ECO:0000313" key="3">
    <source>
        <dbReference type="Proteomes" id="UP000028945"/>
    </source>
</evidence>
<dbReference type="NCBIfam" id="TIGR01414">
    <property type="entry name" value="autotrans_barl"/>
    <property type="match status" value="1"/>
</dbReference>
<dbReference type="GO" id="GO:0019867">
    <property type="term" value="C:outer membrane"/>
    <property type="evidence" value="ECO:0007669"/>
    <property type="project" value="InterPro"/>
</dbReference>
<dbReference type="SMART" id="SM00869">
    <property type="entry name" value="Autotransporter"/>
    <property type="match status" value="1"/>
</dbReference>
<dbReference type="STRING" id="1072685.IX83_00560"/>
<dbReference type="Gene3D" id="2.40.128.130">
    <property type="entry name" value="Autotransporter beta-domain"/>
    <property type="match status" value="1"/>
</dbReference>
<dbReference type="InterPro" id="IPR006315">
    <property type="entry name" value="OM_autotransptr_brl_dom"/>
</dbReference>
<feature type="domain" description="Autotransporter" evidence="1">
    <location>
        <begin position="1"/>
        <end position="266"/>
    </location>
</feature>
<dbReference type="KEGG" id="bpsi:IX83_00560"/>
<proteinExistence type="predicted"/>
<dbReference type="PROSITE" id="PS51208">
    <property type="entry name" value="AUTOTRANSPORTER"/>
    <property type="match status" value="1"/>
</dbReference>
<dbReference type="EMBL" id="CP009238">
    <property type="protein sequence ID" value="AIL32014.1"/>
    <property type="molecule type" value="Genomic_DNA"/>
</dbReference>
<dbReference type="SUPFAM" id="SSF103515">
    <property type="entry name" value="Autotransporter"/>
    <property type="match status" value="1"/>
</dbReference>
<evidence type="ECO:0000313" key="2">
    <source>
        <dbReference type="EMBL" id="AIL32014.1"/>
    </source>
</evidence>
<dbReference type="AlphaFoldDB" id="A0A077DBG5"/>
<dbReference type="InterPro" id="IPR036709">
    <property type="entry name" value="Autotransporte_beta_dom_sf"/>
</dbReference>